<proteinExistence type="predicted"/>
<feature type="region of interest" description="Disordered" evidence="1">
    <location>
        <begin position="1"/>
        <end position="28"/>
    </location>
</feature>
<keyword evidence="3" id="KW-1185">Reference proteome</keyword>
<evidence type="ECO:0000313" key="2">
    <source>
        <dbReference type="EMBL" id="EOY30143.1"/>
    </source>
</evidence>
<dbReference type="HOGENOM" id="CLU_3018170_0_0_1"/>
<feature type="compositionally biased region" description="Basic residues" evidence="1">
    <location>
        <begin position="8"/>
        <end position="18"/>
    </location>
</feature>
<dbReference type="EMBL" id="CM001887">
    <property type="protein sequence ID" value="EOY30143.1"/>
    <property type="molecule type" value="Genomic_DNA"/>
</dbReference>
<dbReference type="AlphaFoldDB" id="A0A061GL70"/>
<reference evidence="2 3" key="1">
    <citation type="journal article" date="2013" name="Genome Biol.">
        <title>The genome sequence of the most widely cultivated cacao type and its use to identify candidate genes regulating pod color.</title>
        <authorList>
            <person name="Motamayor J.C."/>
            <person name="Mockaitis K."/>
            <person name="Schmutz J."/>
            <person name="Haiminen N."/>
            <person name="Iii D.L."/>
            <person name="Cornejo O."/>
            <person name="Findley S.D."/>
            <person name="Zheng P."/>
            <person name="Utro F."/>
            <person name="Royaert S."/>
            <person name="Saski C."/>
            <person name="Jenkins J."/>
            <person name="Podicheti R."/>
            <person name="Zhao M."/>
            <person name="Scheffler B.E."/>
            <person name="Stack J.C."/>
            <person name="Feltus F.A."/>
            <person name="Mustiga G.M."/>
            <person name="Amores F."/>
            <person name="Phillips W."/>
            <person name="Marelli J.P."/>
            <person name="May G.D."/>
            <person name="Shapiro H."/>
            <person name="Ma J."/>
            <person name="Bustamante C.D."/>
            <person name="Schnell R.J."/>
            <person name="Main D."/>
            <person name="Gilbert D."/>
            <person name="Parida L."/>
            <person name="Kuhn D.N."/>
        </authorList>
    </citation>
    <scope>NUCLEOTIDE SEQUENCE [LARGE SCALE GENOMIC DNA]</scope>
    <source>
        <strain evidence="3">cv. Matina 1-6</strain>
    </source>
</reference>
<dbReference type="Gramene" id="EOY30143">
    <property type="protein sequence ID" value="EOY30143"/>
    <property type="gene ID" value="TCM_037454"/>
</dbReference>
<evidence type="ECO:0000256" key="1">
    <source>
        <dbReference type="SAM" id="MobiDB-lite"/>
    </source>
</evidence>
<evidence type="ECO:0000313" key="3">
    <source>
        <dbReference type="Proteomes" id="UP000026915"/>
    </source>
</evidence>
<sequence length="56" mass="6593">MLVQPRDKGRKVKAKHKEKITNGENKKPTKKAFQQFDINKSYIYLVNQNLTFSVQI</sequence>
<protein>
    <submittedName>
        <fullName evidence="2">Uncharacterized protein</fullName>
    </submittedName>
</protein>
<accession>A0A061GL70</accession>
<organism evidence="2 3">
    <name type="scientific">Theobroma cacao</name>
    <name type="common">Cacao</name>
    <name type="synonym">Cocoa</name>
    <dbReference type="NCBI Taxonomy" id="3641"/>
    <lineage>
        <taxon>Eukaryota</taxon>
        <taxon>Viridiplantae</taxon>
        <taxon>Streptophyta</taxon>
        <taxon>Embryophyta</taxon>
        <taxon>Tracheophyta</taxon>
        <taxon>Spermatophyta</taxon>
        <taxon>Magnoliopsida</taxon>
        <taxon>eudicotyledons</taxon>
        <taxon>Gunneridae</taxon>
        <taxon>Pentapetalae</taxon>
        <taxon>rosids</taxon>
        <taxon>malvids</taxon>
        <taxon>Malvales</taxon>
        <taxon>Malvaceae</taxon>
        <taxon>Byttnerioideae</taxon>
        <taxon>Theobroma</taxon>
    </lineage>
</organism>
<dbReference type="InParanoid" id="A0A061GL70"/>
<dbReference type="Proteomes" id="UP000026915">
    <property type="component" value="Chromosome 9"/>
</dbReference>
<name>A0A061GL70_THECC</name>
<gene>
    <name evidence="2" type="ORF">TCM_037454</name>
</gene>